<proteinExistence type="predicted"/>
<keyword evidence="2" id="KW-0479">Metal-binding</keyword>
<evidence type="ECO:0000313" key="9">
    <source>
        <dbReference type="Proteomes" id="UP000694385"/>
    </source>
</evidence>
<feature type="domain" description="PHD-type" evidence="7">
    <location>
        <begin position="37"/>
        <end position="158"/>
    </location>
</feature>
<dbReference type="OMA" id="ECEDHDS"/>
<evidence type="ECO:0000256" key="3">
    <source>
        <dbReference type="ARBA" id="ARBA00022771"/>
    </source>
</evidence>
<dbReference type="PROSITE" id="PS51805">
    <property type="entry name" value="EPHD"/>
    <property type="match status" value="1"/>
</dbReference>
<gene>
    <name evidence="8" type="primary">Phf11</name>
</gene>
<evidence type="ECO:0000256" key="4">
    <source>
        <dbReference type="ARBA" id="ARBA00022833"/>
    </source>
</evidence>
<keyword evidence="6" id="KW-1133">Transmembrane helix</keyword>
<keyword evidence="9" id="KW-1185">Reference proteome</keyword>
<dbReference type="Pfam" id="PF13771">
    <property type="entry name" value="zf-HC5HC2H"/>
    <property type="match status" value="1"/>
</dbReference>
<reference evidence="8" key="1">
    <citation type="submission" date="2025-08" db="UniProtKB">
        <authorList>
            <consortium name="Ensembl"/>
        </authorList>
    </citation>
    <scope>IDENTIFICATION</scope>
</reference>
<dbReference type="InterPro" id="IPR034732">
    <property type="entry name" value="EPHD"/>
</dbReference>
<dbReference type="GO" id="GO:0031965">
    <property type="term" value="C:nuclear membrane"/>
    <property type="evidence" value="ECO:0007669"/>
    <property type="project" value="Ensembl"/>
</dbReference>
<sequence>HRKTPSIFLWAQASISVLFLTRLFFIGVFQIAEMLEKRTCALCPSGVDHSVLYFARSENIAAHEKCLLYSSALVECEDYNPHNPDRSFDVQSVKKEIKRGRKLKCTFCGQKGATVGCDLKSCAKNYHFFCAIKDQALPQADGSGGTYKYFMKILKLHLGGWDKESGHSRVKKKRGRKRRLSSDRPFPFKMFSSFLDATVRVPFLKKCKEVGLLTDLFEEILDKLHLIQGRLMDETTSESDYEEIGTSLFDCRLFEDTLTKFQDEKRQQLKEEIEVLQDLKETLYSFQDNRDLNHSSSTSVSSPSP</sequence>
<dbReference type="Proteomes" id="UP000694385">
    <property type="component" value="Unassembled WGS sequence"/>
</dbReference>
<evidence type="ECO:0000259" key="7">
    <source>
        <dbReference type="PROSITE" id="PS51805"/>
    </source>
</evidence>
<name>A0A8C5P0W5_JACJA</name>
<protein>
    <recommendedName>
        <fullName evidence="7">PHD-type domain-containing protein</fullName>
    </recommendedName>
</protein>
<dbReference type="Ensembl" id="ENSJJAT00000021273.1">
    <property type="protein sequence ID" value="ENSJJAP00000014770.1"/>
    <property type="gene ID" value="ENSJJAG00000017145.1"/>
</dbReference>
<dbReference type="Gene3D" id="3.30.40.10">
    <property type="entry name" value="Zinc/RING finger domain, C3HC4 (zinc finger)"/>
    <property type="match status" value="1"/>
</dbReference>
<reference evidence="8" key="2">
    <citation type="submission" date="2025-09" db="UniProtKB">
        <authorList>
            <consortium name="Ensembl"/>
        </authorList>
    </citation>
    <scope>IDENTIFICATION</scope>
</reference>
<dbReference type="FunFam" id="3.30.40.10:FF:000425">
    <property type="entry name" value="PHD finger protein 11"/>
    <property type="match status" value="1"/>
</dbReference>
<feature type="transmembrane region" description="Helical" evidence="6">
    <location>
        <begin position="7"/>
        <end position="32"/>
    </location>
</feature>
<evidence type="ECO:0000313" key="8">
    <source>
        <dbReference type="Ensembl" id="ENSJJAP00000014770.1"/>
    </source>
</evidence>
<keyword evidence="3" id="KW-0863">Zinc-finger</keyword>
<keyword evidence="5" id="KW-0539">Nucleus</keyword>
<evidence type="ECO:0000256" key="2">
    <source>
        <dbReference type="ARBA" id="ARBA00022723"/>
    </source>
</evidence>
<dbReference type="GO" id="GO:0008270">
    <property type="term" value="F:zinc ion binding"/>
    <property type="evidence" value="ECO:0007669"/>
    <property type="project" value="UniProtKB-KW"/>
</dbReference>
<evidence type="ECO:0000256" key="1">
    <source>
        <dbReference type="ARBA" id="ARBA00004123"/>
    </source>
</evidence>
<dbReference type="InterPro" id="IPR051188">
    <property type="entry name" value="PHD-type_Zinc_Finger"/>
</dbReference>
<accession>A0A8C5P0W5</accession>
<dbReference type="InterPro" id="IPR013083">
    <property type="entry name" value="Znf_RING/FYVE/PHD"/>
</dbReference>
<keyword evidence="6" id="KW-0472">Membrane</keyword>
<dbReference type="GeneTree" id="ENSGT00950000182865"/>
<evidence type="ECO:0000256" key="6">
    <source>
        <dbReference type="SAM" id="Phobius"/>
    </source>
</evidence>
<keyword evidence="6" id="KW-0812">Transmembrane</keyword>
<evidence type="ECO:0000256" key="5">
    <source>
        <dbReference type="ARBA" id="ARBA00023242"/>
    </source>
</evidence>
<dbReference type="PANTHER" id="PTHR12420:SF4">
    <property type="entry name" value="PHD FINGER PROTEIN 11"/>
    <property type="match status" value="1"/>
</dbReference>
<dbReference type="GO" id="GO:0005654">
    <property type="term" value="C:nucleoplasm"/>
    <property type="evidence" value="ECO:0007669"/>
    <property type="project" value="Ensembl"/>
</dbReference>
<dbReference type="PANTHER" id="PTHR12420">
    <property type="entry name" value="PHD FINGER PROTEIN"/>
    <property type="match status" value="1"/>
</dbReference>
<organism evidence="8 9">
    <name type="scientific">Jaculus jaculus</name>
    <name type="common">Lesser Egyptian jerboa</name>
    <dbReference type="NCBI Taxonomy" id="51337"/>
    <lineage>
        <taxon>Eukaryota</taxon>
        <taxon>Metazoa</taxon>
        <taxon>Chordata</taxon>
        <taxon>Craniata</taxon>
        <taxon>Vertebrata</taxon>
        <taxon>Euteleostomi</taxon>
        <taxon>Mammalia</taxon>
        <taxon>Eutheria</taxon>
        <taxon>Euarchontoglires</taxon>
        <taxon>Glires</taxon>
        <taxon>Rodentia</taxon>
        <taxon>Myomorpha</taxon>
        <taxon>Dipodoidea</taxon>
        <taxon>Dipodidae</taxon>
        <taxon>Dipodinae</taxon>
        <taxon>Jaculus</taxon>
    </lineage>
</organism>
<comment type="subcellular location">
    <subcellularLocation>
        <location evidence="1">Nucleus</location>
    </subcellularLocation>
</comment>
<dbReference type="AlphaFoldDB" id="A0A8C5P0W5"/>
<keyword evidence="4" id="KW-0862">Zinc</keyword>